<dbReference type="PANTHER" id="PTHR30514:SF1">
    <property type="entry name" value="HTH-TYPE TRANSCRIPTIONAL REGULATOR HEXR-RELATED"/>
    <property type="match status" value="1"/>
</dbReference>
<evidence type="ECO:0000259" key="5">
    <source>
        <dbReference type="PROSITE" id="PS51071"/>
    </source>
</evidence>
<keyword evidence="8" id="KW-1185">Reference proteome</keyword>
<keyword evidence="2" id="KW-0238">DNA-binding</keyword>
<protein>
    <submittedName>
        <fullName evidence="7">RpiR family transcriptional regulator</fullName>
    </submittedName>
</protein>
<feature type="domain" description="HTH rpiR-type" evidence="5">
    <location>
        <begin position="7"/>
        <end position="83"/>
    </location>
</feature>
<dbReference type="InterPro" id="IPR046348">
    <property type="entry name" value="SIS_dom_sf"/>
</dbReference>
<dbReference type="CDD" id="cd05013">
    <property type="entry name" value="SIS_RpiR"/>
    <property type="match status" value="1"/>
</dbReference>
<dbReference type="InterPro" id="IPR009057">
    <property type="entry name" value="Homeodomain-like_sf"/>
</dbReference>
<dbReference type="SUPFAM" id="SSF53697">
    <property type="entry name" value="SIS domain"/>
    <property type="match status" value="1"/>
</dbReference>
<evidence type="ECO:0000313" key="8">
    <source>
        <dbReference type="Proteomes" id="UP000319671"/>
    </source>
</evidence>
<dbReference type="Proteomes" id="UP000319671">
    <property type="component" value="Unassembled WGS sequence"/>
</dbReference>
<dbReference type="InterPro" id="IPR001347">
    <property type="entry name" value="SIS_dom"/>
</dbReference>
<keyword evidence="4" id="KW-0812">Transmembrane</keyword>
<organism evidence="7 8">
    <name type="scientific">Neobacillus bataviensis</name>
    <dbReference type="NCBI Taxonomy" id="220685"/>
    <lineage>
        <taxon>Bacteria</taxon>
        <taxon>Bacillati</taxon>
        <taxon>Bacillota</taxon>
        <taxon>Bacilli</taxon>
        <taxon>Bacillales</taxon>
        <taxon>Bacillaceae</taxon>
        <taxon>Neobacillus</taxon>
    </lineage>
</organism>
<dbReference type="Pfam" id="PF01418">
    <property type="entry name" value="HTH_6"/>
    <property type="match status" value="1"/>
</dbReference>
<accession>A0A561DDH2</accession>
<evidence type="ECO:0000259" key="6">
    <source>
        <dbReference type="PROSITE" id="PS51464"/>
    </source>
</evidence>
<dbReference type="Gene3D" id="1.10.10.10">
    <property type="entry name" value="Winged helix-like DNA-binding domain superfamily/Winged helix DNA-binding domain"/>
    <property type="match status" value="1"/>
</dbReference>
<dbReference type="GO" id="GO:1901135">
    <property type="term" value="P:carbohydrate derivative metabolic process"/>
    <property type="evidence" value="ECO:0007669"/>
    <property type="project" value="InterPro"/>
</dbReference>
<comment type="caution">
    <text evidence="7">The sequence shown here is derived from an EMBL/GenBank/DDBJ whole genome shotgun (WGS) entry which is preliminary data.</text>
</comment>
<dbReference type="GO" id="GO:0003700">
    <property type="term" value="F:DNA-binding transcription factor activity"/>
    <property type="evidence" value="ECO:0007669"/>
    <property type="project" value="InterPro"/>
</dbReference>
<gene>
    <name evidence="7" type="ORF">FB550_106287</name>
</gene>
<name>A0A561DDH2_9BACI</name>
<feature type="domain" description="SIS" evidence="6">
    <location>
        <begin position="127"/>
        <end position="264"/>
    </location>
</feature>
<dbReference type="InterPro" id="IPR000281">
    <property type="entry name" value="HTH_RpiR"/>
</dbReference>
<evidence type="ECO:0000313" key="7">
    <source>
        <dbReference type="EMBL" id="TWE01229.1"/>
    </source>
</evidence>
<reference evidence="7 8" key="1">
    <citation type="submission" date="2019-06" db="EMBL/GenBank/DDBJ databases">
        <title>Sorghum-associated microbial communities from plants grown in Nebraska, USA.</title>
        <authorList>
            <person name="Schachtman D."/>
        </authorList>
    </citation>
    <scope>NUCLEOTIDE SEQUENCE [LARGE SCALE GENOMIC DNA]</scope>
    <source>
        <strain evidence="7 8">2482</strain>
    </source>
</reference>
<dbReference type="GO" id="GO:0003677">
    <property type="term" value="F:DNA binding"/>
    <property type="evidence" value="ECO:0007669"/>
    <property type="project" value="UniProtKB-KW"/>
</dbReference>
<evidence type="ECO:0000256" key="4">
    <source>
        <dbReference type="SAM" id="Phobius"/>
    </source>
</evidence>
<proteinExistence type="predicted"/>
<feature type="transmembrane region" description="Helical" evidence="4">
    <location>
        <begin position="243"/>
        <end position="261"/>
    </location>
</feature>
<dbReference type="GO" id="GO:0097367">
    <property type="term" value="F:carbohydrate derivative binding"/>
    <property type="evidence" value="ECO:0007669"/>
    <property type="project" value="InterPro"/>
</dbReference>
<dbReference type="PANTHER" id="PTHR30514">
    <property type="entry name" value="GLUCOKINASE"/>
    <property type="match status" value="1"/>
</dbReference>
<keyword evidence="4" id="KW-0472">Membrane</keyword>
<keyword evidence="3" id="KW-0804">Transcription</keyword>
<dbReference type="PROSITE" id="PS51071">
    <property type="entry name" value="HTH_RPIR"/>
    <property type="match status" value="1"/>
</dbReference>
<keyword evidence="4" id="KW-1133">Transmembrane helix</keyword>
<sequence>MTSVKENNLLNTVNSLYPTLHDAEKKVAEYVIKEYFNVIDMSVAELSEQCNVSEATIVRFCKRIGLKGFHHFKITLAREINNPEKTTHSPTIHLDNLAESINNIFAYKIDELKQTASFLDPKELQKCLDVISSSSLVHFVAAGNSIPAALDGAYKFNQIGIRSIVNNTPEMQVSVAHSLTENDVVIGISNSGNSKLLLEIFEIAKKRKATTICITNHMKSPLSQMADIILTNISNEKLFFKEFSFTILPAIAVIDTLFLLLTKKNFDRSIQSISDREQALSDYKY</sequence>
<evidence type="ECO:0000256" key="3">
    <source>
        <dbReference type="ARBA" id="ARBA00023163"/>
    </source>
</evidence>
<dbReference type="Pfam" id="PF01380">
    <property type="entry name" value="SIS"/>
    <property type="match status" value="1"/>
</dbReference>
<evidence type="ECO:0000256" key="1">
    <source>
        <dbReference type="ARBA" id="ARBA00023015"/>
    </source>
</evidence>
<dbReference type="PROSITE" id="PS51464">
    <property type="entry name" value="SIS"/>
    <property type="match status" value="1"/>
</dbReference>
<keyword evidence="1" id="KW-0805">Transcription regulation</keyword>
<dbReference type="RefSeq" id="WP_186446483.1">
    <property type="nucleotide sequence ID" value="NZ_VIVN01000006.1"/>
</dbReference>
<dbReference type="InterPro" id="IPR036388">
    <property type="entry name" value="WH-like_DNA-bd_sf"/>
</dbReference>
<dbReference type="InterPro" id="IPR047640">
    <property type="entry name" value="RpiR-like"/>
</dbReference>
<dbReference type="AlphaFoldDB" id="A0A561DDH2"/>
<dbReference type="InterPro" id="IPR035472">
    <property type="entry name" value="RpiR-like_SIS"/>
</dbReference>
<evidence type="ECO:0000256" key="2">
    <source>
        <dbReference type="ARBA" id="ARBA00023125"/>
    </source>
</evidence>
<dbReference type="SUPFAM" id="SSF46689">
    <property type="entry name" value="Homeodomain-like"/>
    <property type="match status" value="1"/>
</dbReference>
<dbReference type="EMBL" id="VIVN01000006">
    <property type="protein sequence ID" value="TWE01229.1"/>
    <property type="molecule type" value="Genomic_DNA"/>
</dbReference>
<dbReference type="Gene3D" id="3.40.50.10490">
    <property type="entry name" value="Glucose-6-phosphate isomerase like protein, domain 1"/>
    <property type="match status" value="1"/>
</dbReference>